<dbReference type="RefSeq" id="WP_020213807.1">
    <property type="nucleotide sequence ID" value="NZ_JRLX01000010.1"/>
</dbReference>
<accession>A0A0A2M1D7</accession>
<gene>
    <name evidence="1" type="ORF">Q765_11300</name>
</gene>
<dbReference type="STRING" id="1121895.GCA_000378485_02639"/>
<dbReference type="Proteomes" id="UP000030152">
    <property type="component" value="Unassembled WGS sequence"/>
</dbReference>
<evidence type="ECO:0000313" key="1">
    <source>
        <dbReference type="EMBL" id="KGO86457.1"/>
    </source>
</evidence>
<proteinExistence type="predicted"/>
<protein>
    <recommendedName>
        <fullName evidence="3">Lipoprotein</fullName>
    </recommendedName>
</protein>
<dbReference type="EMBL" id="JRLX01000010">
    <property type="protein sequence ID" value="KGO86457.1"/>
    <property type="molecule type" value="Genomic_DNA"/>
</dbReference>
<evidence type="ECO:0008006" key="3">
    <source>
        <dbReference type="Google" id="ProtNLM"/>
    </source>
</evidence>
<evidence type="ECO:0000313" key="2">
    <source>
        <dbReference type="Proteomes" id="UP000030152"/>
    </source>
</evidence>
<comment type="caution">
    <text evidence="1">The sequence shown here is derived from an EMBL/GenBank/DDBJ whole genome shotgun (WGS) entry which is preliminary data.</text>
</comment>
<organism evidence="1 2">
    <name type="scientific">Flavobacterium rivuli WB 3.3-2 = DSM 21788</name>
    <dbReference type="NCBI Taxonomy" id="1121895"/>
    <lineage>
        <taxon>Bacteria</taxon>
        <taxon>Pseudomonadati</taxon>
        <taxon>Bacteroidota</taxon>
        <taxon>Flavobacteriia</taxon>
        <taxon>Flavobacteriales</taxon>
        <taxon>Flavobacteriaceae</taxon>
        <taxon>Flavobacterium</taxon>
    </lineage>
</organism>
<name>A0A0A2M1D7_9FLAO</name>
<sequence length="168" mass="19641">MKNRLYNYLLIFAAFNLIISCHNTSNCAISEKTIQLKYYKLKHPDNGIITPCKFKLKACDDKNIFNYHFDNKNDSVILNKRNDSLLYNNEIARFAEIRNFIYNGKNITVKKYVSADLDNLFVNDQLGIVLQISAGKLSDTYIVFDITNNGELYKQIIRDKQFMKVLYK</sequence>
<dbReference type="PROSITE" id="PS51257">
    <property type="entry name" value="PROKAR_LIPOPROTEIN"/>
    <property type="match status" value="1"/>
</dbReference>
<dbReference type="AlphaFoldDB" id="A0A0A2M1D7"/>
<keyword evidence="2" id="KW-1185">Reference proteome</keyword>
<reference evidence="1 2" key="1">
    <citation type="submission" date="2013-09" db="EMBL/GenBank/DDBJ databases">
        <authorList>
            <person name="Zeng Z."/>
            <person name="Chen C."/>
        </authorList>
    </citation>
    <scope>NUCLEOTIDE SEQUENCE [LARGE SCALE GENOMIC DNA]</scope>
    <source>
        <strain evidence="1 2">WB 3.3-2</strain>
    </source>
</reference>